<gene>
    <name evidence="6" type="primary">RNA14_2</name>
    <name evidence="6" type="ORF">IWQ62_004081</name>
</gene>
<dbReference type="OrthoDB" id="26282at2759"/>
<keyword evidence="3" id="KW-0539">Nucleus</keyword>
<dbReference type="InterPro" id="IPR008847">
    <property type="entry name" value="Suf"/>
</dbReference>
<evidence type="ECO:0000256" key="4">
    <source>
        <dbReference type="SAM" id="MobiDB-lite"/>
    </source>
</evidence>
<dbReference type="Proteomes" id="UP001150925">
    <property type="component" value="Unassembled WGS sequence"/>
</dbReference>
<feature type="region of interest" description="Disordered" evidence="4">
    <location>
        <begin position="196"/>
        <end position="271"/>
    </location>
</feature>
<protein>
    <submittedName>
        <fullName evidence="6">mRNA 3'-end-processing protein rna14</fullName>
    </submittedName>
</protein>
<organism evidence="6 7">
    <name type="scientific">Dispira parvispora</name>
    <dbReference type="NCBI Taxonomy" id="1520584"/>
    <lineage>
        <taxon>Eukaryota</taxon>
        <taxon>Fungi</taxon>
        <taxon>Fungi incertae sedis</taxon>
        <taxon>Zoopagomycota</taxon>
        <taxon>Kickxellomycotina</taxon>
        <taxon>Dimargaritomycetes</taxon>
        <taxon>Dimargaritales</taxon>
        <taxon>Dimargaritaceae</taxon>
        <taxon>Dispira</taxon>
    </lineage>
</organism>
<dbReference type="AlphaFoldDB" id="A0A9W8ASJ9"/>
<dbReference type="GO" id="GO:0031124">
    <property type="term" value="P:mRNA 3'-end processing"/>
    <property type="evidence" value="ECO:0007669"/>
    <property type="project" value="InterPro"/>
</dbReference>
<keyword evidence="7" id="KW-1185">Reference proteome</keyword>
<feature type="region of interest" description="Disordered" evidence="4">
    <location>
        <begin position="106"/>
        <end position="180"/>
    </location>
</feature>
<dbReference type="GO" id="GO:0005634">
    <property type="term" value="C:nucleus"/>
    <property type="evidence" value="ECO:0007669"/>
    <property type="project" value="UniProtKB-SubCell"/>
</dbReference>
<feature type="region of interest" description="Disordered" evidence="4">
    <location>
        <begin position="332"/>
        <end position="414"/>
    </location>
</feature>
<sequence>MNRFGKESDYVVQYLDYLIRVNDDTNAQSVFERAVSTLPVEETKDIWSMYLDYQAAYGDLTALQELEARYLAAFPEETIANRLMEKYSFLDLATVADVDMGMVHREPVPSGEETWKTTSPEDKGPPPAGSSAVGMEPGPVLPTRYDSVGYGAGRETQGSRHASRRQLLASVHPERYPRPDLSQWVPFKAVEEIQRRGTQSSYLGESEEEFDGSGRLGSLKPPLHGAKDGSGPLSGVHSKPPPDYSADHVPSGIRRGRSHSPGPGSGHDVELDTPWDVVDAFLQLLPPASHFTQPVFPVEEIVDRLQQSALPDVDLAHRSSLAAALQVTLTPDRFPANRDTAGRAGPPPPTGYHDHHPGDYRGRDSGPRRGYHHPGSGRGGLPPPGSRFSRGSGPRGRGGPPRGHAGFRGRGGWR</sequence>
<dbReference type="PANTHER" id="PTHR19980">
    <property type="entry name" value="RNA CLEAVAGE STIMULATION FACTOR"/>
    <property type="match status" value="1"/>
</dbReference>
<feature type="compositionally biased region" description="Basic and acidic residues" evidence="4">
    <location>
        <begin position="352"/>
        <end position="367"/>
    </location>
</feature>
<feature type="compositionally biased region" description="Basic and acidic residues" evidence="4">
    <location>
        <begin position="106"/>
        <end position="124"/>
    </location>
</feature>
<feature type="domain" description="Suppressor of forked" evidence="5">
    <location>
        <begin position="2"/>
        <end position="97"/>
    </location>
</feature>
<dbReference type="EMBL" id="JANBPY010001260">
    <property type="protein sequence ID" value="KAJ1960823.1"/>
    <property type="molecule type" value="Genomic_DNA"/>
</dbReference>
<dbReference type="Gene3D" id="1.25.40.1040">
    <property type="match status" value="1"/>
</dbReference>
<feature type="compositionally biased region" description="Basic residues" evidence="4">
    <location>
        <begin position="405"/>
        <end position="414"/>
    </location>
</feature>
<evidence type="ECO:0000259" key="5">
    <source>
        <dbReference type="Pfam" id="PF05843"/>
    </source>
</evidence>
<evidence type="ECO:0000313" key="6">
    <source>
        <dbReference type="EMBL" id="KAJ1960823.1"/>
    </source>
</evidence>
<dbReference type="PANTHER" id="PTHR19980:SF0">
    <property type="entry name" value="CLEAVAGE STIMULATION FACTOR SUBUNIT 3"/>
    <property type="match status" value="1"/>
</dbReference>
<dbReference type="SUPFAM" id="SSF48452">
    <property type="entry name" value="TPR-like"/>
    <property type="match status" value="1"/>
</dbReference>
<dbReference type="Pfam" id="PF05843">
    <property type="entry name" value="Suf"/>
    <property type="match status" value="1"/>
</dbReference>
<evidence type="ECO:0000256" key="3">
    <source>
        <dbReference type="ARBA" id="ARBA00023242"/>
    </source>
</evidence>
<name>A0A9W8ASJ9_9FUNG</name>
<keyword evidence="2" id="KW-0677">Repeat</keyword>
<feature type="compositionally biased region" description="Gly residues" evidence="4">
    <location>
        <begin position="393"/>
        <end position="404"/>
    </location>
</feature>
<evidence type="ECO:0000256" key="2">
    <source>
        <dbReference type="ARBA" id="ARBA00022737"/>
    </source>
</evidence>
<accession>A0A9W8ASJ9</accession>
<proteinExistence type="predicted"/>
<comment type="subcellular location">
    <subcellularLocation>
        <location evidence="1">Nucleus</location>
    </subcellularLocation>
</comment>
<evidence type="ECO:0000256" key="1">
    <source>
        <dbReference type="ARBA" id="ARBA00004123"/>
    </source>
</evidence>
<dbReference type="InterPro" id="IPR045243">
    <property type="entry name" value="Rna14-like"/>
</dbReference>
<comment type="caution">
    <text evidence="6">The sequence shown here is derived from an EMBL/GenBank/DDBJ whole genome shotgun (WGS) entry which is preliminary data.</text>
</comment>
<dbReference type="GO" id="GO:0003729">
    <property type="term" value="F:mRNA binding"/>
    <property type="evidence" value="ECO:0007669"/>
    <property type="project" value="TreeGrafter"/>
</dbReference>
<dbReference type="InterPro" id="IPR011990">
    <property type="entry name" value="TPR-like_helical_dom_sf"/>
</dbReference>
<reference evidence="6" key="1">
    <citation type="submission" date="2022-07" db="EMBL/GenBank/DDBJ databases">
        <title>Phylogenomic reconstructions and comparative analyses of Kickxellomycotina fungi.</title>
        <authorList>
            <person name="Reynolds N.K."/>
            <person name="Stajich J.E."/>
            <person name="Barry K."/>
            <person name="Grigoriev I.V."/>
            <person name="Crous P."/>
            <person name="Smith M.E."/>
        </authorList>
    </citation>
    <scope>NUCLEOTIDE SEQUENCE</scope>
    <source>
        <strain evidence="6">RSA 1196</strain>
    </source>
</reference>
<evidence type="ECO:0000313" key="7">
    <source>
        <dbReference type="Proteomes" id="UP001150925"/>
    </source>
</evidence>